<keyword evidence="3" id="KW-0732">Signal</keyword>
<evidence type="ECO:0000256" key="1">
    <source>
        <dbReference type="SAM" id="MobiDB-lite"/>
    </source>
</evidence>
<evidence type="ECO:0000313" key="5">
    <source>
        <dbReference type="Proteomes" id="UP000198287"/>
    </source>
</evidence>
<sequence length="667" mass="75741">MKMKTSSKFVLVLGVLVSSSLAELPSLEYNSAELNFVSGTVAEYLEDPIFYDAYLPLVFQFQVPKHMDNAMKIMWQHATVCNVSDSRYEGKLCPVVHHLHKVVANLSQDMGFWKDFLPHIDTGLADGMTTSSDQHDIHGNLIPTTQPTTTTGKPISLTKSTSRPPVKPNCAEITSHFRHTYTSPEHLEEYLDALQGCPLGSHVHPPITPPSNWIIDKQIYYTMVDRFYSEFYRTLPGTGNIDWVVTLNSYVTIQSLLLANNYMESNRVMNAFLQCGQQLIPSSFIKPELLRAALILNKANVYNNHLQYLWDSDSTEEIQSYYKLPIADCTFTKDFKLVIRILIPVKVPDVETRLLQVRTFPFMEKLPLKKDNSDVTRSHHDEEYALQLCKLQSPGSIEMIQSNFGLLFENKDNCASGKLCGRNNLNSFLPLDGCISSILSGNESLVKGGCRLGCFPVDERSLPIFQRTSSDTFLAVGTSKNKIFIQCNGQPLEKLDLVDLGVLEIKLSCNCQISYRSLVLQPSSPCSREEMPKVRRLLPLHWNDFLTGRNNETVSLEKIMADEKDNYYHYDVDKHDQHQFTTTTGGSADQHEKTDRQISIQPTQDSVSTGMIVQISLLWILVVVLIVANAYLFYELHRLLQWKKIQVYKDTRIVYSVPPSPQFPNKF</sequence>
<organism evidence="4 5">
    <name type="scientific">Folsomia candida</name>
    <name type="common">Springtail</name>
    <dbReference type="NCBI Taxonomy" id="158441"/>
    <lineage>
        <taxon>Eukaryota</taxon>
        <taxon>Metazoa</taxon>
        <taxon>Ecdysozoa</taxon>
        <taxon>Arthropoda</taxon>
        <taxon>Hexapoda</taxon>
        <taxon>Collembola</taxon>
        <taxon>Entomobryomorpha</taxon>
        <taxon>Isotomoidea</taxon>
        <taxon>Isotomidae</taxon>
        <taxon>Proisotominae</taxon>
        <taxon>Folsomia</taxon>
    </lineage>
</organism>
<keyword evidence="2" id="KW-0812">Transmembrane</keyword>
<reference evidence="4 5" key="1">
    <citation type="submission" date="2015-12" db="EMBL/GenBank/DDBJ databases">
        <title>The genome of Folsomia candida.</title>
        <authorList>
            <person name="Faddeeva A."/>
            <person name="Derks M.F."/>
            <person name="Anvar Y."/>
            <person name="Smit S."/>
            <person name="Van Straalen N."/>
            <person name="Roelofs D."/>
        </authorList>
    </citation>
    <scope>NUCLEOTIDE SEQUENCE [LARGE SCALE GENOMIC DNA]</scope>
    <source>
        <strain evidence="4 5">VU population</strain>
        <tissue evidence="4">Whole body</tissue>
    </source>
</reference>
<comment type="caution">
    <text evidence="4">The sequence shown here is derived from an EMBL/GenBank/DDBJ whole genome shotgun (WGS) entry which is preliminary data.</text>
</comment>
<accession>A0A226E4Y5</accession>
<dbReference type="AlphaFoldDB" id="A0A226E4Y5"/>
<feature type="transmembrane region" description="Helical" evidence="2">
    <location>
        <begin position="611"/>
        <end position="634"/>
    </location>
</feature>
<feature type="chain" id="PRO_5012940335" evidence="3">
    <location>
        <begin position="23"/>
        <end position="667"/>
    </location>
</feature>
<keyword evidence="5" id="KW-1185">Reference proteome</keyword>
<proteinExistence type="predicted"/>
<feature type="region of interest" description="Disordered" evidence="1">
    <location>
        <begin position="140"/>
        <end position="165"/>
    </location>
</feature>
<feature type="signal peptide" evidence="3">
    <location>
        <begin position="1"/>
        <end position="22"/>
    </location>
</feature>
<dbReference type="Proteomes" id="UP000198287">
    <property type="component" value="Unassembled WGS sequence"/>
</dbReference>
<gene>
    <name evidence="4" type="ORF">Fcan01_13789</name>
</gene>
<keyword evidence="2" id="KW-0472">Membrane</keyword>
<evidence type="ECO:0000256" key="3">
    <source>
        <dbReference type="SAM" id="SignalP"/>
    </source>
</evidence>
<protein>
    <submittedName>
        <fullName evidence="4">Uncharacterized protein</fullName>
    </submittedName>
</protein>
<evidence type="ECO:0000256" key="2">
    <source>
        <dbReference type="SAM" id="Phobius"/>
    </source>
</evidence>
<dbReference type="OrthoDB" id="6623502at2759"/>
<keyword evidence="2" id="KW-1133">Transmembrane helix</keyword>
<dbReference type="EMBL" id="LNIX01000007">
    <property type="protein sequence ID" value="OXA51566.1"/>
    <property type="molecule type" value="Genomic_DNA"/>
</dbReference>
<evidence type="ECO:0000313" key="4">
    <source>
        <dbReference type="EMBL" id="OXA51566.1"/>
    </source>
</evidence>
<name>A0A226E4Y5_FOLCA</name>